<evidence type="ECO:0000259" key="5">
    <source>
        <dbReference type="Pfam" id="PF01753"/>
    </source>
</evidence>
<dbReference type="AlphaFoldDB" id="A0AAV3PWQ7"/>
<feature type="domain" description="MYND-type" evidence="5">
    <location>
        <begin position="16"/>
        <end position="45"/>
    </location>
</feature>
<evidence type="ECO:0000256" key="3">
    <source>
        <dbReference type="ARBA" id="ARBA00022833"/>
    </source>
</evidence>
<organism evidence="7 8">
    <name type="scientific">Lithospermum erythrorhizon</name>
    <name type="common">Purple gromwell</name>
    <name type="synonym">Lithospermum officinale var. erythrorhizon</name>
    <dbReference type="NCBI Taxonomy" id="34254"/>
    <lineage>
        <taxon>Eukaryota</taxon>
        <taxon>Viridiplantae</taxon>
        <taxon>Streptophyta</taxon>
        <taxon>Embryophyta</taxon>
        <taxon>Tracheophyta</taxon>
        <taxon>Spermatophyta</taxon>
        <taxon>Magnoliopsida</taxon>
        <taxon>eudicotyledons</taxon>
        <taxon>Gunneridae</taxon>
        <taxon>Pentapetalae</taxon>
        <taxon>asterids</taxon>
        <taxon>lamiids</taxon>
        <taxon>Boraginales</taxon>
        <taxon>Boraginaceae</taxon>
        <taxon>Boraginoideae</taxon>
        <taxon>Lithospermeae</taxon>
        <taxon>Lithospermum</taxon>
    </lineage>
</organism>
<dbReference type="Pfam" id="PF20179">
    <property type="entry name" value="MSS51_C"/>
    <property type="match status" value="1"/>
</dbReference>
<evidence type="ECO:0000313" key="8">
    <source>
        <dbReference type="Proteomes" id="UP001454036"/>
    </source>
</evidence>
<keyword evidence="2" id="KW-0863">Zinc-finger</keyword>
<evidence type="ECO:0000256" key="4">
    <source>
        <dbReference type="SAM" id="MobiDB-lite"/>
    </source>
</evidence>
<keyword evidence="8" id="KW-1185">Reference proteome</keyword>
<dbReference type="InterPro" id="IPR046824">
    <property type="entry name" value="Mss51-like_C"/>
</dbReference>
<evidence type="ECO:0000259" key="6">
    <source>
        <dbReference type="Pfam" id="PF20179"/>
    </source>
</evidence>
<dbReference type="Pfam" id="PF01753">
    <property type="entry name" value="zf-MYND"/>
    <property type="match status" value="1"/>
</dbReference>
<dbReference type="InterPro" id="IPR002893">
    <property type="entry name" value="Znf_MYND"/>
</dbReference>
<name>A0AAV3PWQ7_LITER</name>
<keyword evidence="3" id="KW-0862">Zinc</keyword>
<dbReference type="Gene3D" id="6.10.140.2220">
    <property type="match status" value="1"/>
</dbReference>
<reference evidence="7 8" key="1">
    <citation type="submission" date="2024-01" db="EMBL/GenBank/DDBJ databases">
        <title>The complete chloroplast genome sequence of Lithospermum erythrorhizon: insights into the phylogenetic relationship among Boraginaceae species and the maternal lineages of purple gromwells.</title>
        <authorList>
            <person name="Okada T."/>
            <person name="Watanabe K."/>
        </authorList>
    </citation>
    <scope>NUCLEOTIDE SEQUENCE [LARGE SCALE GENOMIC DNA]</scope>
</reference>
<feature type="region of interest" description="Disordered" evidence="4">
    <location>
        <begin position="382"/>
        <end position="401"/>
    </location>
</feature>
<feature type="compositionally biased region" description="Polar residues" evidence="4">
    <location>
        <begin position="382"/>
        <end position="394"/>
    </location>
</feature>
<proteinExistence type="predicted"/>
<protein>
    <recommendedName>
        <fullName evidence="9">Zinc finger MYND domain-containing protein 15</fullName>
    </recommendedName>
</protein>
<dbReference type="PANTHER" id="PTHR47570">
    <property type="entry name" value="ZINC ION BINDING PROTEIN"/>
    <property type="match status" value="1"/>
</dbReference>
<dbReference type="Proteomes" id="UP001454036">
    <property type="component" value="Unassembled WGS sequence"/>
</dbReference>
<feature type="domain" description="Mitochondrial splicing suppressor 51-like C-terminal" evidence="6">
    <location>
        <begin position="162"/>
        <end position="357"/>
    </location>
</feature>
<accession>A0AAV3PWQ7</accession>
<gene>
    <name evidence="7" type="ORF">LIER_13764</name>
</gene>
<dbReference type="EMBL" id="BAABME010002812">
    <property type="protein sequence ID" value="GAA0156224.1"/>
    <property type="molecule type" value="Genomic_DNA"/>
</dbReference>
<evidence type="ECO:0000313" key="7">
    <source>
        <dbReference type="EMBL" id="GAA0156224.1"/>
    </source>
</evidence>
<evidence type="ECO:0000256" key="2">
    <source>
        <dbReference type="ARBA" id="ARBA00022771"/>
    </source>
</evidence>
<keyword evidence="1" id="KW-0479">Metal-binding</keyword>
<dbReference type="SUPFAM" id="SSF144232">
    <property type="entry name" value="HIT/MYND zinc finger-like"/>
    <property type="match status" value="1"/>
</dbReference>
<comment type="caution">
    <text evidence="7">The sequence shown here is derived from an EMBL/GenBank/DDBJ whole genome shotgun (WGS) entry which is preliminary data.</text>
</comment>
<sequence length="401" mass="45031">MECAGKGSKSPCVGPPTRPCDRCKAVFYCSISHQVSHRSVHRRECERLKEQMKLVHLLNDFPFTYANETTIGICERRETRCSFLKKQGVHGKGMWRWECRCAASAMSYNSSTLIQGWDLTCPLCPCIDTPTPITEKLSCWKEYYEWRGIPLCSPVALLLHWPLTVYWMVQLTTSRSLTPSDANELCIHYLGPEREILQLAIFGELHALLPGVNIRIEFVGAAIPQDRDGEVIDLHNYAKCIDTVCPCKLTSRGVFPKASPGEAPRIRLRLHSGYYHDLYWDISKDSPPNLIVAPNAGVAAYMSWLPTIALIKEIQLPALFSDYCEEAAHMAVSCISRVTGNFPNIPIQLNPFRQPLALEDTALSLPCYSNCFVFGMSSNQSVTESSQTGDSSLFESCYQDD</sequence>
<evidence type="ECO:0000256" key="1">
    <source>
        <dbReference type="ARBA" id="ARBA00022723"/>
    </source>
</evidence>
<evidence type="ECO:0008006" key="9">
    <source>
        <dbReference type="Google" id="ProtNLM"/>
    </source>
</evidence>
<dbReference type="GO" id="GO:0008270">
    <property type="term" value="F:zinc ion binding"/>
    <property type="evidence" value="ECO:0007669"/>
    <property type="project" value="UniProtKB-KW"/>
</dbReference>
<dbReference type="PANTHER" id="PTHR47570:SF1">
    <property type="entry name" value="ZINC ION BINDING PROTEIN"/>
    <property type="match status" value="1"/>
</dbReference>